<dbReference type="Gene3D" id="3.30.420.10">
    <property type="entry name" value="Ribonuclease H-like superfamily/Ribonuclease H"/>
    <property type="match status" value="1"/>
</dbReference>
<dbReference type="Proteomes" id="UP000476176">
    <property type="component" value="Unassembled WGS sequence"/>
</dbReference>
<organism evidence="2 5">
    <name type="scientific">Phytophthora fragariae</name>
    <dbReference type="NCBI Taxonomy" id="53985"/>
    <lineage>
        <taxon>Eukaryota</taxon>
        <taxon>Sar</taxon>
        <taxon>Stramenopiles</taxon>
        <taxon>Oomycota</taxon>
        <taxon>Peronosporomycetes</taxon>
        <taxon>Peronosporales</taxon>
        <taxon>Peronosporaceae</taxon>
        <taxon>Phytophthora</taxon>
    </lineage>
</organism>
<dbReference type="Pfam" id="PF13358">
    <property type="entry name" value="DDE_3"/>
    <property type="match status" value="1"/>
</dbReference>
<dbReference type="Proteomes" id="UP000460718">
    <property type="component" value="Unassembled WGS sequence"/>
</dbReference>
<accession>A0A6A3I123</accession>
<evidence type="ECO:0000313" key="5">
    <source>
        <dbReference type="Proteomes" id="UP000460718"/>
    </source>
</evidence>
<dbReference type="Proteomes" id="UP000488956">
    <property type="component" value="Unassembled WGS sequence"/>
</dbReference>
<feature type="domain" description="Tc1-like transposase DDE" evidence="1">
    <location>
        <begin position="151"/>
        <end position="287"/>
    </location>
</feature>
<dbReference type="PANTHER" id="PTHR46564:SF1">
    <property type="entry name" value="TRANSPOSASE"/>
    <property type="match status" value="1"/>
</dbReference>
<sequence>MLYDDATIKRVLRAARADQDWRGVAVKNDVNLRTAYRWVASARDTDSWESSPRKPRGGRRNAKITTEHVDYMLGLLDENCYLTLDELVDALEERFAVKVSKQTVKYHIDGRMYTIKQTHRDNNYHNLPKNKVLRRDYVIQLLAYKAEGKKIFYVDETNFNLWCSRRRGRSLKGKRAVDKNTASKGSNIHVIACISEDGLEYSEKRFGSFTSEKCNEFMRRLLAHIATSTSLDNVVIVVDNAPCHTDVEDVFDEAEFAEAKLLRLGPYSPMFNPIENCFSAFKSMVKRFLARHRQAILQVPPHRTIRDHRQEYLMLAADLLVREAITPQICYNCALHTIKFHAKAIQMKDIPVGE</sequence>
<comment type="caution">
    <text evidence="2">The sequence shown here is derived from an EMBL/GenBank/DDBJ whole genome shotgun (WGS) entry which is preliminary data.</text>
</comment>
<protein>
    <recommendedName>
        <fullName evidence="1">Tc1-like transposase DDE domain-containing protein</fullName>
    </recommendedName>
</protein>
<dbReference type="AlphaFoldDB" id="A0A6A3I123"/>
<evidence type="ECO:0000313" key="4">
    <source>
        <dbReference type="EMBL" id="KAE9179620.1"/>
    </source>
</evidence>
<dbReference type="GO" id="GO:0003676">
    <property type="term" value="F:nucleic acid binding"/>
    <property type="evidence" value="ECO:0007669"/>
    <property type="project" value="InterPro"/>
</dbReference>
<reference evidence="5 6" key="1">
    <citation type="submission" date="2018-09" db="EMBL/GenBank/DDBJ databases">
        <title>Genomic investigation of the strawberry pathogen Phytophthora fragariae indicates pathogenicity is determined by transcriptional variation in three key races.</title>
        <authorList>
            <person name="Adams T.M."/>
            <person name="Armitage A.D."/>
            <person name="Sobczyk M.K."/>
            <person name="Bates H.J."/>
            <person name="Dunwell J.M."/>
            <person name="Nellist C.F."/>
            <person name="Harrison R.J."/>
        </authorList>
    </citation>
    <scope>NUCLEOTIDE SEQUENCE [LARGE SCALE GENOMIC DNA]</scope>
    <source>
        <strain evidence="4 6">BC-23</strain>
        <strain evidence="3 7">ONT-3</strain>
        <strain evidence="2 5">SCRP245</strain>
    </source>
</reference>
<evidence type="ECO:0000259" key="1">
    <source>
        <dbReference type="Pfam" id="PF13358"/>
    </source>
</evidence>
<dbReference type="EMBL" id="QXFX01003024">
    <property type="protein sequence ID" value="KAE9071766.1"/>
    <property type="molecule type" value="Genomic_DNA"/>
</dbReference>
<dbReference type="PANTHER" id="PTHR46564">
    <property type="entry name" value="TRANSPOSASE"/>
    <property type="match status" value="1"/>
</dbReference>
<dbReference type="SUPFAM" id="SSF46689">
    <property type="entry name" value="Homeodomain-like"/>
    <property type="match status" value="1"/>
</dbReference>
<dbReference type="InterPro" id="IPR036397">
    <property type="entry name" value="RNaseH_sf"/>
</dbReference>
<gene>
    <name evidence="4" type="ORF">PF004_g25096</name>
    <name evidence="3" type="ORF">PF010_g25742</name>
    <name evidence="2" type="ORF">PF011_g25139</name>
</gene>
<evidence type="ECO:0000313" key="2">
    <source>
        <dbReference type="EMBL" id="KAE8973718.1"/>
    </source>
</evidence>
<dbReference type="NCBIfam" id="NF033545">
    <property type="entry name" value="transpos_IS630"/>
    <property type="match status" value="1"/>
</dbReference>
<proteinExistence type="predicted"/>
<dbReference type="InterPro" id="IPR009057">
    <property type="entry name" value="Homeodomain-like_sf"/>
</dbReference>
<evidence type="ECO:0000313" key="6">
    <source>
        <dbReference type="Proteomes" id="UP000476176"/>
    </source>
</evidence>
<dbReference type="EMBL" id="QXFW01003005">
    <property type="protein sequence ID" value="KAE8973718.1"/>
    <property type="molecule type" value="Genomic_DNA"/>
</dbReference>
<dbReference type="InterPro" id="IPR047655">
    <property type="entry name" value="Transpos_IS630-like"/>
</dbReference>
<evidence type="ECO:0000313" key="7">
    <source>
        <dbReference type="Proteomes" id="UP000488956"/>
    </source>
</evidence>
<name>A0A6A3I123_9STRA</name>
<evidence type="ECO:0000313" key="3">
    <source>
        <dbReference type="EMBL" id="KAE9071766.1"/>
    </source>
</evidence>
<dbReference type="Pfam" id="PF13565">
    <property type="entry name" value="HTH_32"/>
    <property type="match status" value="1"/>
</dbReference>
<dbReference type="EMBL" id="QXGC01002994">
    <property type="protein sequence ID" value="KAE9179620.1"/>
    <property type="molecule type" value="Genomic_DNA"/>
</dbReference>
<dbReference type="InterPro" id="IPR038717">
    <property type="entry name" value="Tc1-like_DDE_dom"/>
</dbReference>